<feature type="compositionally biased region" description="Polar residues" evidence="1">
    <location>
        <begin position="339"/>
        <end position="352"/>
    </location>
</feature>
<organism evidence="3 4">
    <name type="scientific">Virgisporangium ochraceum</name>
    <dbReference type="NCBI Taxonomy" id="65505"/>
    <lineage>
        <taxon>Bacteria</taxon>
        <taxon>Bacillati</taxon>
        <taxon>Actinomycetota</taxon>
        <taxon>Actinomycetes</taxon>
        <taxon>Micromonosporales</taxon>
        <taxon>Micromonosporaceae</taxon>
        <taxon>Virgisporangium</taxon>
    </lineage>
</organism>
<feature type="transmembrane region" description="Helical" evidence="2">
    <location>
        <begin position="173"/>
        <end position="190"/>
    </location>
</feature>
<sequence>MRSIPYLAAAWCLGYAALALSWAFGAPGFPFGGNDPRGPEMGSWLSGATPGWAGAVLAVACGAGAVAAFAVARGGAAFSAARGGAGRWVAAVLVPVALVLLLIVPDVRVLQNLAYSFSLHFDLVDWPVLNQALCVLGGLLVAGTAIVALRRPPCAECRRPEAVAGERTRWTRIGRWAVVVAIVSQLPYAVQRAAWNLGFPLGVSQQFVDDLANDIVEKGLHPIMMWMLVIPDVFGALLTLGLVMRWGERVPAWVPFLGDRRVPISLAVVPATVVSVAVTVAGLALYRFVWEDGGVEGSAAPALLWLPWGLALATATFAYVMRRRRTCAGHGPAERVPGSQGTNTSSTRPLVT</sequence>
<feature type="transmembrane region" description="Helical" evidence="2">
    <location>
        <begin position="49"/>
        <end position="72"/>
    </location>
</feature>
<evidence type="ECO:0000313" key="3">
    <source>
        <dbReference type="EMBL" id="GIJ69048.1"/>
    </source>
</evidence>
<name>A0A8J3ZTZ5_9ACTN</name>
<keyword evidence="4" id="KW-1185">Reference proteome</keyword>
<feature type="transmembrane region" description="Helical" evidence="2">
    <location>
        <begin position="264"/>
        <end position="290"/>
    </location>
</feature>
<feature type="region of interest" description="Disordered" evidence="1">
    <location>
        <begin position="329"/>
        <end position="352"/>
    </location>
</feature>
<feature type="transmembrane region" description="Helical" evidence="2">
    <location>
        <begin position="302"/>
        <end position="321"/>
    </location>
</feature>
<comment type="caution">
    <text evidence="3">The sequence shown here is derived from an EMBL/GenBank/DDBJ whole genome shotgun (WGS) entry which is preliminary data.</text>
</comment>
<feature type="transmembrane region" description="Helical" evidence="2">
    <location>
        <begin position="223"/>
        <end position="243"/>
    </location>
</feature>
<dbReference type="AlphaFoldDB" id="A0A8J3ZTZ5"/>
<evidence type="ECO:0000256" key="2">
    <source>
        <dbReference type="SAM" id="Phobius"/>
    </source>
</evidence>
<dbReference type="Proteomes" id="UP000635606">
    <property type="component" value="Unassembled WGS sequence"/>
</dbReference>
<evidence type="ECO:0000313" key="4">
    <source>
        <dbReference type="Proteomes" id="UP000635606"/>
    </source>
</evidence>
<gene>
    <name evidence="3" type="ORF">Voc01_039650</name>
</gene>
<dbReference type="EMBL" id="BOPH01000053">
    <property type="protein sequence ID" value="GIJ69048.1"/>
    <property type="molecule type" value="Genomic_DNA"/>
</dbReference>
<keyword evidence="2" id="KW-0472">Membrane</keyword>
<keyword evidence="2" id="KW-0812">Transmembrane</keyword>
<feature type="transmembrane region" description="Helical" evidence="2">
    <location>
        <begin position="128"/>
        <end position="149"/>
    </location>
</feature>
<reference evidence="3" key="1">
    <citation type="submission" date="2021-01" db="EMBL/GenBank/DDBJ databases">
        <title>Whole genome shotgun sequence of Virgisporangium ochraceum NBRC 16418.</title>
        <authorList>
            <person name="Komaki H."/>
            <person name="Tamura T."/>
        </authorList>
    </citation>
    <scope>NUCLEOTIDE SEQUENCE</scope>
    <source>
        <strain evidence="3">NBRC 16418</strain>
    </source>
</reference>
<feature type="transmembrane region" description="Helical" evidence="2">
    <location>
        <begin position="84"/>
        <end position="104"/>
    </location>
</feature>
<proteinExistence type="predicted"/>
<dbReference type="RefSeq" id="WP_203928973.1">
    <property type="nucleotide sequence ID" value="NZ_BOPH01000053.1"/>
</dbReference>
<accession>A0A8J3ZTZ5</accession>
<evidence type="ECO:0000256" key="1">
    <source>
        <dbReference type="SAM" id="MobiDB-lite"/>
    </source>
</evidence>
<protein>
    <submittedName>
        <fullName evidence="3">Uncharacterized protein</fullName>
    </submittedName>
</protein>
<keyword evidence="2" id="KW-1133">Transmembrane helix</keyword>